<feature type="domain" description="Insertion element IS150 protein InsJ-like helix-turn-helix" evidence="3">
    <location>
        <begin position="131"/>
        <end position="181"/>
    </location>
</feature>
<feature type="region of interest" description="Disordered" evidence="2">
    <location>
        <begin position="174"/>
        <end position="200"/>
    </location>
</feature>
<accession>A0A1H9UN17</accession>
<evidence type="ECO:0000256" key="2">
    <source>
        <dbReference type="SAM" id="MobiDB-lite"/>
    </source>
</evidence>
<organism evidence="4 5">
    <name type="scientific">Salipaludibacillus aurantiacus</name>
    <dbReference type="NCBI Taxonomy" id="1601833"/>
    <lineage>
        <taxon>Bacteria</taxon>
        <taxon>Bacillati</taxon>
        <taxon>Bacillota</taxon>
        <taxon>Bacilli</taxon>
        <taxon>Bacillales</taxon>
        <taxon>Bacillaceae</taxon>
    </lineage>
</organism>
<dbReference type="InterPro" id="IPR002514">
    <property type="entry name" value="Transposase_8"/>
</dbReference>
<name>A0A1H9UN17_9BACI</name>
<dbReference type="SUPFAM" id="SSF48295">
    <property type="entry name" value="TrpR-like"/>
    <property type="match status" value="3"/>
</dbReference>
<evidence type="ECO:0000313" key="5">
    <source>
        <dbReference type="Proteomes" id="UP000198571"/>
    </source>
</evidence>
<dbReference type="Proteomes" id="UP000198571">
    <property type="component" value="Unassembled WGS sequence"/>
</dbReference>
<dbReference type="InterPro" id="IPR036388">
    <property type="entry name" value="WH-like_DNA-bd_sf"/>
</dbReference>
<reference evidence="5" key="1">
    <citation type="submission" date="2016-10" db="EMBL/GenBank/DDBJ databases">
        <authorList>
            <person name="Varghese N."/>
            <person name="Submissions S."/>
        </authorList>
    </citation>
    <scope>NUCLEOTIDE SEQUENCE [LARGE SCALE GENOMIC DNA]</scope>
    <source>
        <strain evidence="5">S9</strain>
    </source>
</reference>
<dbReference type="InterPro" id="IPR010921">
    <property type="entry name" value="Trp_repressor/repl_initiator"/>
</dbReference>
<dbReference type="Pfam" id="PF01527">
    <property type="entry name" value="HTH_Tnp_1"/>
    <property type="match status" value="2"/>
</dbReference>
<protein>
    <submittedName>
        <fullName evidence="4">Transposase and inactivated derivatives</fullName>
    </submittedName>
</protein>
<dbReference type="Gene3D" id="1.10.10.10">
    <property type="entry name" value="Winged helix-like DNA-binding domain superfamily/Winged helix DNA-binding domain"/>
    <property type="match status" value="3"/>
</dbReference>
<gene>
    <name evidence="4" type="ORF">SAMN05518684_10835</name>
</gene>
<dbReference type="GO" id="GO:0043565">
    <property type="term" value="F:sequence-specific DNA binding"/>
    <property type="evidence" value="ECO:0007669"/>
    <property type="project" value="InterPro"/>
</dbReference>
<dbReference type="InterPro" id="IPR052057">
    <property type="entry name" value="IS150/IS1296_orfA-like"/>
</dbReference>
<dbReference type="InterPro" id="IPR055247">
    <property type="entry name" value="InsJ-like_HTH"/>
</dbReference>
<proteinExistence type="inferred from homology"/>
<dbReference type="GO" id="GO:0006313">
    <property type="term" value="P:DNA transposition"/>
    <property type="evidence" value="ECO:0007669"/>
    <property type="project" value="InterPro"/>
</dbReference>
<evidence type="ECO:0000259" key="3">
    <source>
        <dbReference type="Pfam" id="PF13518"/>
    </source>
</evidence>
<evidence type="ECO:0000313" key="4">
    <source>
        <dbReference type="EMBL" id="SES10403.1"/>
    </source>
</evidence>
<feature type="compositionally biased region" description="Basic and acidic residues" evidence="2">
    <location>
        <begin position="176"/>
        <end position="200"/>
    </location>
</feature>
<keyword evidence="5" id="KW-1185">Reference proteome</keyword>
<sequence>MSRKNFTALEKLRIIAEYNDGDLQPKEVARKYDLNVSTLKKWRLLYEESGAAGLEPIKNHKSYSAELKQAAVHDYLSGGFSQSEVTRKYGISTRNVLMGWVELYNGHKALKDDRKGLSRSMTKGKNVCFEEKVEIVKDCLAHGKDYARSMEVHKVSYAQIYSWVRKYLQGGEEALQDNRGKQRTEEELTKEEKEMKKLKRENERLRAENAFLKKLEEIERRRY</sequence>
<dbReference type="AlphaFoldDB" id="A0A1H9UN17"/>
<dbReference type="PANTHER" id="PTHR33795">
    <property type="entry name" value="INSERTION ELEMENT IS150 PROTEIN INSJ"/>
    <property type="match status" value="1"/>
</dbReference>
<comment type="similarity">
    <text evidence="1">Belongs to the IS150/IS1296 orfA family.</text>
</comment>
<dbReference type="EMBL" id="FOGT01000008">
    <property type="protein sequence ID" value="SES10403.1"/>
    <property type="molecule type" value="Genomic_DNA"/>
</dbReference>
<dbReference type="Pfam" id="PF13518">
    <property type="entry name" value="HTH_28"/>
    <property type="match status" value="1"/>
</dbReference>
<dbReference type="OrthoDB" id="9797531at2"/>
<dbReference type="PANTHER" id="PTHR33795:SF1">
    <property type="entry name" value="INSERTION ELEMENT IS150 PROTEIN INSJ"/>
    <property type="match status" value="1"/>
</dbReference>
<dbReference type="STRING" id="1601833.SAMN05518684_10835"/>
<evidence type="ECO:0000256" key="1">
    <source>
        <dbReference type="ARBA" id="ARBA00038232"/>
    </source>
</evidence>
<dbReference type="GO" id="GO:0004803">
    <property type="term" value="F:transposase activity"/>
    <property type="evidence" value="ECO:0007669"/>
    <property type="project" value="InterPro"/>
</dbReference>